<dbReference type="STRING" id="767519.SAMN05216559_0191"/>
<dbReference type="OrthoDB" id="64860at2157"/>
<keyword evidence="1" id="KW-0472">Membrane</keyword>
<gene>
    <name evidence="2" type="ORF">SAMN05216559_0191</name>
</gene>
<evidence type="ECO:0000313" key="3">
    <source>
        <dbReference type="Proteomes" id="UP000199062"/>
    </source>
</evidence>
<accession>A0A1I6K4M3</accession>
<dbReference type="EMBL" id="FOZK01000001">
    <property type="protein sequence ID" value="SFR86213.1"/>
    <property type="molecule type" value="Genomic_DNA"/>
</dbReference>
<evidence type="ECO:0008006" key="4">
    <source>
        <dbReference type="Google" id="ProtNLM"/>
    </source>
</evidence>
<keyword evidence="1" id="KW-1133">Transmembrane helix</keyword>
<keyword evidence="1" id="KW-0812">Transmembrane</keyword>
<evidence type="ECO:0000313" key="2">
    <source>
        <dbReference type="EMBL" id="SFR86213.1"/>
    </source>
</evidence>
<protein>
    <recommendedName>
        <fullName evidence="4">TM2 domain-containing protein</fullName>
    </recommendedName>
</protein>
<evidence type="ECO:0000256" key="1">
    <source>
        <dbReference type="SAM" id="Phobius"/>
    </source>
</evidence>
<name>A0A1I6K4M3_9EURY</name>
<dbReference type="Proteomes" id="UP000199062">
    <property type="component" value="Unassembled WGS sequence"/>
</dbReference>
<feature type="transmembrane region" description="Helical" evidence="1">
    <location>
        <begin position="16"/>
        <end position="33"/>
    </location>
</feature>
<dbReference type="RefSeq" id="WP_089813009.1">
    <property type="nucleotide sequence ID" value="NZ_FOZK01000001.1"/>
</dbReference>
<keyword evidence="3" id="KW-1185">Reference proteome</keyword>
<dbReference type="AlphaFoldDB" id="A0A1I6K4M3"/>
<feature type="transmembrane region" description="Helical" evidence="1">
    <location>
        <begin position="40"/>
        <end position="73"/>
    </location>
</feature>
<sequence length="91" mass="9512">MAEAQADATGGSGNEQLIALVLSFVIPGVGQLYQGRKKEGIAFFGGFVLAIVLSMVLTVVTLGLGAILVPIIVGSVWALGLYDTYAEWLEL</sequence>
<reference evidence="2 3" key="1">
    <citation type="submission" date="2016-10" db="EMBL/GenBank/DDBJ databases">
        <authorList>
            <person name="de Groot N.N."/>
        </authorList>
    </citation>
    <scope>NUCLEOTIDE SEQUENCE [LARGE SCALE GENOMIC DNA]</scope>
    <source>
        <strain evidence="2 3">CGMCC 1.10457</strain>
    </source>
</reference>
<organism evidence="2 3">
    <name type="scientific">Halomicrobium zhouii</name>
    <dbReference type="NCBI Taxonomy" id="767519"/>
    <lineage>
        <taxon>Archaea</taxon>
        <taxon>Methanobacteriati</taxon>
        <taxon>Methanobacteriota</taxon>
        <taxon>Stenosarchaea group</taxon>
        <taxon>Halobacteria</taxon>
        <taxon>Halobacteriales</taxon>
        <taxon>Haloarculaceae</taxon>
        <taxon>Halomicrobium</taxon>
    </lineage>
</organism>
<proteinExistence type="predicted"/>